<evidence type="ECO:0000313" key="2">
    <source>
        <dbReference type="EMBL" id="CAG5109459.1"/>
    </source>
</evidence>
<organism evidence="2 3">
    <name type="scientific">Oikopleura dioica</name>
    <name type="common">Tunicate</name>
    <dbReference type="NCBI Taxonomy" id="34765"/>
    <lineage>
        <taxon>Eukaryota</taxon>
        <taxon>Metazoa</taxon>
        <taxon>Chordata</taxon>
        <taxon>Tunicata</taxon>
        <taxon>Appendicularia</taxon>
        <taxon>Copelata</taxon>
        <taxon>Oikopleuridae</taxon>
        <taxon>Oikopleura</taxon>
    </lineage>
</organism>
<keyword evidence="3" id="KW-1185">Reference proteome</keyword>
<evidence type="ECO:0000256" key="1">
    <source>
        <dbReference type="SAM" id="MobiDB-lite"/>
    </source>
</evidence>
<accession>A0ABN7SVS5</accession>
<dbReference type="EMBL" id="OU015567">
    <property type="protein sequence ID" value="CAG5109459.1"/>
    <property type="molecule type" value="Genomic_DNA"/>
</dbReference>
<proteinExistence type="predicted"/>
<feature type="compositionally biased region" description="Low complexity" evidence="1">
    <location>
        <begin position="85"/>
        <end position="102"/>
    </location>
</feature>
<evidence type="ECO:0000313" key="3">
    <source>
        <dbReference type="Proteomes" id="UP001158576"/>
    </source>
</evidence>
<sequence>MFIVEETIQHQRQHIYHRKDTYQANTELHRQIYVTICNDVLSDLFSIYRLRVSIRSIGEAQILEITENSLPENWISQENNDETKPYTPITPAPTTLTTSTSTEDSLRNPSAWRPSPLVVTSCRYTSCNGQNEVCGKVEENGFYVFKCICKDDFRRDDKEKGLIFIN</sequence>
<protein>
    <submittedName>
        <fullName evidence="2">Oidioi.mRNA.OKI2018_I69.chr2.g3992.t1.cds</fullName>
    </submittedName>
</protein>
<dbReference type="Proteomes" id="UP001158576">
    <property type="component" value="Chromosome 2"/>
</dbReference>
<name>A0ABN7SVS5_OIKDI</name>
<gene>
    <name evidence="2" type="ORF">OKIOD_LOCUS12757</name>
</gene>
<feature type="region of interest" description="Disordered" evidence="1">
    <location>
        <begin position="78"/>
        <end position="109"/>
    </location>
</feature>
<reference evidence="2 3" key="1">
    <citation type="submission" date="2021-04" db="EMBL/GenBank/DDBJ databases">
        <authorList>
            <person name="Bliznina A."/>
        </authorList>
    </citation>
    <scope>NUCLEOTIDE SEQUENCE [LARGE SCALE GENOMIC DNA]</scope>
</reference>